<dbReference type="EMBL" id="JAPKMY010000004">
    <property type="protein sequence ID" value="MCX5468149.1"/>
    <property type="molecule type" value="Genomic_DNA"/>
</dbReference>
<evidence type="ECO:0000259" key="2">
    <source>
        <dbReference type="Pfam" id="PF11127"/>
    </source>
</evidence>
<dbReference type="Proteomes" id="UP001146019">
    <property type="component" value="Unassembled WGS sequence"/>
</dbReference>
<dbReference type="Pfam" id="PF11127">
    <property type="entry name" value="YgaP-like_TM"/>
    <property type="match status" value="1"/>
</dbReference>
<accession>A0A9X3E077</accession>
<keyword evidence="4" id="KW-1185">Reference proteome</keyword>
<dbReference type="InterPro" id="IPR021309">
    <property type="entry name" value="YgaP-like_TM"/>
</dbReference>
<reference evidence="3" key="1">
    <citation type="submission" date="2022-11" db="EMBL/GenBank/DDBJ databases">
        <title>Biodiversity and phylogenetic relationships of bacteria.</title>
        <authorList>
            <person name="Machado R.A.R."/>
            <person name="Bhat A."/>
            <person name="Loulou A."/>
            <person name="Kallel S."/>
        </authorList>
    </citation>
    <scope>NUCLEOTIDE SEQUENCE</scope>
    <source>
        <strain evidence="3">A-IN1</strain>
    </source>
</reference>
<keyword evidence="1" id="KW-0472">Membrane</keyword>
<feature type="transmembrane region" description="Helical" evidence="1">
    <location>
        <begin position="14"/>
        <end position="31"/>
    </location>
</feature>
<evidence type="ECO:0000313" key="4">
    <source>
        <dbReference type="Proteomes" id="UP001146019"/>
    </source>
</evidence>
<feature type="transmembrane region" description="Helical" evidence="1">
    <location>
        <begin position="37"/>
        <end position="63"/>
    </location>
</feature>
<evidence type="ECO:0000256" key="1">
    <source>
        <dbReference type="SAM" id="Phobius"/>
    </source>
</evidence>
<feature type="domain" description="Inner membrane protein YgaP-like transmembrane" evidence="2">
    <location>
        <begin position="5"/>
        <end position="66"/>
    </location>
</feature>
<keyword evidence="1" id="KW-1133">Transmembrane helix</keyword>
<protein>
    <submittedName>
        <fullName evidence="3">DUF2892 domain-containing protein</fullName>
    </submittedName>
</protein>
<keyword evidence="1" id="KW-0812">Transmembrane</keyword>
<name>A0A9X3E077_9GAMM</name>
<dbReference type="RefSeq" id="WP_266130370.1">
    <property type="nucleotide sequence ID" value="NZ_JAPKMY010000004.1"/>
</dbReference>
<evidence type="ECO:0000313" key="3">
    <source>
        <dbReference type="EMBL" id="MCX5468149.1"/>
    </source>
</evidence>
<comment type="caution">
    <text evidence="3">The sequence shown here is derived from an EMBL/GenBank/DDBJ whole genome shotgun (WGS) entry which is preliminary data.</text>
</comment>
<organism evidence="3 4">
    <name type="scientific">Acinetobacter nematophilus</name>
    <dbReference type="NCBI Taxonomy" id="2994642"/>
    <lineage>
        <taxon>Bacteria</taxon>
        <taxon>Pseudomonadati</taxon>
        <taxon>Pseudomonadota</taxon>
        <taxon>Gammaproteobacteria</taxon>
        <taxon>Moraxellales</taxon>
        <taxon>Moraxellaceae</taxon>
        <taxon>Acinetobacter</taxon>
    </lineage>
</organism>
<gene>
    <name evidence="3" type="ORF">OSH00_10365</name>
</gene>
<sequence length="69" mass="7694">MFYFKRNLPVWERIVRLCLSILVGGATSYFLDVRILQILGFSIAAILASTAFLGFCPACAMFGRKSISE</sequence>
<dbReference type="AlphaFoldDB" id="A0A9X3E077"/>
<proteinExistence type="predicted"/>